<accession>A0A822XSM5</accession>
<reference evidence="1 2" key="1">
    <citation type="journal article" date="2020" name="Mol. Biol. Evol.">
        <title>Distinct Expression and Methylation Patterns for Genes with Different Fates following a Single Whole-Genome Duplication in Flowering Plants.</title>
        <authorList>
            <person name="Shi T."/>
            <person name="Rahmani R.S."/>
            <person name="Gugger P.F."/>
            <person name="Wang M."/>
            <person name="Li H."/>
            <person name="Zhang Y."/>
            <person name="Li Z."/>
            <person name="Wang Q."/>
            <person name="Van de Peer Y."/>
            <person name="Marchal K."/>
            <person name="Chen J."/>
        </authorList>
    </citation>
    <scope>NUCLEOTIDE SEQUENCE [LARGE SCALE GENOMIC DNA]</scope>
    <source>
        <tissue evidence="1">Leaf</tissue>
    </source>
</reference>
<dbReference type="Proteomes" id="UP000607653">
    <property type="component" value="Unassembled WGS sequence"/>
</dbReference>
<evidence type="ECO:0000313" key="1">
    <source>
        <dbReference type="EMBL" id="DAD24614.1"/>
    </source>
</evidence>
<evidence type="ECO:0000313" key="2">
    <source>
        <dbReference type="Proteomes" id="UP000607653"/>
    </source>
</evidence>
<organism evidence="1 2">
    <name type="scientific">Nelumbo nucifera</name>
    <name type="common">Sacred lotus</name>
    <dbReference type="NCBI Taxonomy" id="4432"/>
    <lineage>
        <taxon>Eukaryota</taxon>
        <taxon>Viridiplantae</taxon>
        <taxon>Streptophyta</taxon>
        <taxon>Embryophyta</taxon>
        <taxon>Tracheophyta</taxon>
        <taxon>Spermatophyta</taxon>
        <taxon>Magnoliopsida</taxon>
        <taxon>Proteales</taxon>
        <taxon>Nelumbonaceae</taxon>
        <taxon>Nelumbo</taxon>
    </lineage>
</organism>
<name>A0A822XSM5_NELNU</name>
<dbReference type="EMBL" id="DUZY01000001">
    <property type="protein sequence ID" value="DAD24614.1"/>
    <property type="molecule type" value="Genomic_DNA"/>
</dbReference>
<gene>
    <name evidence="1" type="ORF">HUJ06_026078</name>
</gene>
<comment type="caution">
    <text evidence="1">The sequence shown here is derived from an EMBL/GenBank/DDBJ whole genome shotgun (WGS) entry which is preliminary data.</text>
</comment>
<keyword evidence="2" id="KW-1185">Reference proteome</keyword>
<protein>
    <submittedName>
        <fullName evidence="1">Uncharacterized protein</fullName>
    </submittedName>
</protein>
<sequence>MVSSQFLTAVLIQLATGRSDGGANHKVVLNRT</sequence>
<proteinExistence type="predicted"/>
<dbReference type="AlphaFoldDB" id="A0A822XSM5"/>